<keyword evidence="2" id="KW-1185">Reference proteome</keyword>
<accession>A0ABP0SC87</accession>
<comment type="caution">
    <text evidence="1">The sequence shown here is derived from an EMBL/GenBank/DDBJ whole genome shotgun (WGS) entry which is preliminary data.</text>
</comment>
<name>A0ABP0SC87_9DINO</name>
<dbReference type="Gene3D" id="3.40.630.30">
    <property type="match status" value="1"/>
</dbReference>
<organism evidence="1 2">
    <name type="scientific">Durusdinium trenchii</name>
    <dbReference type="NCBI Taxonomy" id="1381693"/>
    <lineage>
        <taxon>Eukaryota</taxon>
        <taxon>Sar</taxon>
        <taxon>Alveolata</taxon>
        <taxon>Dinophyceae</taxon>
        <taxon>Suessiales</taxon>
        <taxon>Symbiodiniaceae</taxon>
        <taxon>Durusdinium</taxon>
    </lineage>
</organism>
<sequence>MAGCPVGLILGNPGSDDADEGTLDVPDALDDPVETLDLTGVVSDFNQWNTYLEGKGVKVSRNSACDSGLTREAAIQKIWTLFGTFSSHYILVYLGHGRKGSGNWQMSDDDVTFLDIAFAWLQLGYLPSHGNSCTVVSDCCFSGKWPLLAMNFNIPGLQFQSAVDGDTLARDSWPTFSQIFLRMHSGHDFPKQFMLRWKPLCCARDGDAHHSTRDLLHLVGAVRVGSRFYLERLYSKSGIITGFLTTISFCNYQSDNGRSMIHKAVAQVHDHQVGKVVVEDTQDGLPFLIKEIWCNPDARRTSVATRLLTGILQHLKADHVDVEFETTNVGLMEFLLAHGFQDVYTTPQTCQWARHDGAAG</sequence>
<protein>
    <submittedName>
        <fullName evidence="1">Uncharacterized protein</fullName>
    </submittedName>
</protein>
<gene>
    <name evidence="1" type="ORF">CCMP2556_LOCUS51123</name>
</gene>
<reference evidence="1 2" key="1">
    <citation type="submission" date="2024-02" db="EMBL/GenBank/DDBJ databases">
        <authorList>
            <person name="Chen Y."/>
            <person name="Shah S."/>
            <person name="Dougan E. K."/>
            <person name="Thang M."/>
            <person name="Chan C."/>
        </authorList>
    </citation>
    <scope>NUCLEOTIDE SEQUENCE [LARGE SCALE GENOMIC DNA]</scope>
</reference>
<dbReference type="EMBL" id="CAXAMN010027284">
    <property type="protein sequence ID" value="CAK9109890.1"/>
    <property type="molecule type" value="Genomic_DNA"/>
</dbReference>
<dbReference type="Proteomes" id="UP001642484">
    <property type="component" value="Unassembled WGS sequence"/>
</dbReference>
<proteinExistence type="predicted"/>
<dbReference type="SUPFAM" id="SSF55729">
    <property type="entry name" value="Acyl-CoA N-acyltransferases (Nat)"/>
    <property type="match status" value="1"/>
</dbReference>
<evidence type="ECO:0000313" key="1">
    <source>
        <dbReference type="EMBL" id="CAK9109890.1"/>
    </source>
</evidence>
<dbReference type="InterPro" id="IPR016181">
    <property type="entry name" value="Acyl_CoA_acyltransferase"/>
</dbReference>
<evidence type="ECO:0000313" key="2">
    <source>
        <dbReference type="Proteomes" id="UP001642484"/>
    </source>
</evidence>